<evidence type="ECO:0000313" key="3">
    <source>
        <dbReference type="EMBL" id="OGY30446.1"/>
    </source>
</evidence>
<organism evidence="3 4">
    <name type="scientific">Candidatus Woykebacteria bacterium RIFCSPHIGHO2_12_FULL_45_10</name>
    <dbReference type="NCBI Taxonomy" id="1802603"/>
    <lineage>
        <taxon>Bacteria</taxon>
        <taxon>Candidatus Woykeibacteriota</taxon>
    </lineage>
</organism>
<dbReference type="Pfam" id="PF04350">
    <property type="entry name" value="PilO"/>
    <property type="match status" value="1"/>
</dbReference>
<evidence type="ECO:0000313" key="4">
    <source>
        <dbReference type="Proteomes" id="UP000178068"/>
    </source>
</evidence>
<evidence type="ECO:0008006" key="5">
    <source>
        <dbReference type="Google" id="ProtNLM"/>
    </source>
</evidence>
<keyword evidence="2" id="KW-0472">Membrane</keyword>
<keyword evidence="1" id="KW-0175">Coiled coil</keyword>
<accession>A0A1G1WRP7</accession>
<dbReference type="Gene3D" id="3.30.70.60">
    <property type="match status" value="1"/>
</dbReference>
<sequence length="212" mass="23737">MQFTDQVYEKYNSYTSLQKSYFNIILTLGLLILLIILIYPAIGHILTLQKETKDGRIILKSLQEKIASLDQAEKNFNDLKDELAILDQALPTGSGLKDYIKRPLETLASENQMSINSLQFNEVPLSPPKTDEAVKARSLSFTFVVSGNFVDFNKFLTNIELFIRTTQIDSVQIASNQNGRITANVKATTHYLGQSITSSLGQNQNQTKEAGQ</sequence>
<dbReference type="GO" id="GO:0043683">
    <property type="term" value="P:type IV pilus assembly"/>
    <property type="evidence" value="ECO:0007669"/>
    <property type="project" value="InterPro"/>
</dbReference>
<reference evidence="3 4" key="1">
    <citation type="journal article" date="2016" name="Nat. Commun.">
        <title>Thousands of microbial genomes shed light on interconnected biogeochemical processes in an aquifer system.</title>
        <authorList>
            <person name="Anantharaman K."/>
            <person name="Brown C.T."/>
            <person name="Hug L.A."/>
            <person name="Sharon I."/>
            <person name="Castelle C.J."/>
            <person name="Probst A.J."/>
            <person name="Thomas B.C."/>
            <person name="Singh A."/>
            <person name="Wilkins M.J."/>
            <person name="Karaoz U."/>
            <person name="Brodie E.L."/>
            <person name="Williams K.H."/>
            <person name="Hubbard S.S."/>
            <person name="Banfield J.F."/>
        </authorList>
    </citation>
    <scope>NUCLEOTIDE SEQUENCE [LARGE SCALE GENOMIC DNA]</scope>
</reference>
<comment type="caution">
    <text evidence="3">The sequence shown here is derived from an EMBL/GenBank/DDBJ whole genome shotgun (WGS) entry which is preliminary data.</text>
</comment>
<feature type="transmembrane region" description="Helical" evidence="2">
    <location>
        <begin position="20"/>
        <end position="42"/>
    </location>
</feature>
<dbReference type="GO" id="GO:0043107">
    <property type="term" value="P:type IV pilus-dependent motility"/>
    <property type="evidence" value="ECO:0007669"/>
    <property type="project" value="InterPro"/>
</dbReference>
<dbReference type="AlphaFoldDB" id="A0A1G1WRP7"/>
<evidence type="ECO:0000256" key="1">
    <source>
        <dbReference type="SAM" id="Coils"/>
    </source>
</evidence>
<dbReference type="EMBL" id="MHCZ01000003">
    <property type="protein sequence ID" value="OGY30446.1"/>
    <property type="molecule type" value="Genomic_DNA"/>
</dbReference>
<dbReference type="InterPro" id="IPR007445">
    <property type="entry name" value="PilO"/>
</dbReference>
<feature type="coiled-coil region" evidence="1">
    <location>
        <begin position="59"/>
        <end position="89"/>
    </location>
</feature>
<gene>
    <name evidence="3" type="ORF">A3F35_01850</name>
</gene>
<name>A0A1G1WRP7_9BACT</name>
<evidence type="ECO:0000256" key="2">
    <source>
        <dbReference type="SAM" id="Phobius"/>
    </source>
</evidence>
<keyword evidence="2" id="KW-0812">Transmembrane</keyword>
<keyword evidence="2" id="KW-1133">Transmembrane helix</keyword>
<dbReference type="InterPro" id="IPR014717">
    <property type="entry name" value="Transl_elong_EF1B/ribsomal_bS6"/>
</dbReference>
<dbReference type="STRING" id="1802603.A3F35_01850"/>
<proteinExistence type="predicted"/>
<dbReference type="Proteomes" id="UP000178068">
    <property type="component" value="Unassembled WGS sequence"/>
</dbReference>
<protein>
    <recommendedName>
        <fullName evidence="5">Pilus assembly protein PilO</fullName>
    </recommendedName>
</protein>